<keyword evidence="2" id="KW-0732">Signal</keyword>
<feature type="region of interest" description="Disordered" evidence="1">
    <location>
        <begin position="69"/>
        <end position="110"/>
    </location>
</feature>
<comment type="caution">
    <text evidence="3">The sequence shown here is derived from an EMBL/GenBank/DDBJ whole genome shotgun (WGS) entry which is preliminary data.</text>
</comment>
<reference evidence="3" key="1">
    <citation type="submission" date="2023-03" db="EMBL/GenBank/DDBJ databases">
        <title>Massive genome expansion in bonnet fungi (Mycena s.s.) driven by repeated elements and novel gene families across ecological guilds.</title>
        <authorList>
            <consortium name="Lawrence Berkeley National Laboratory"/>
            <person name="Harder C.B."/>
            <person name="Miyauchi S."/>
            <person name="Viragh M."/>
            <person name="Kuo A."/>
            <person name="Thoen E."/>
            <person name="Andreopoulos B."/>
            <person name="Lu D."/>
            <person name="Skrede I."/>
            <person name="Drula E."/>
            <person name="Henrissat B."/>
            <person name="Morin E."/>
            <person name="Kohler A."/>
            <person name="Barry K."/>
            <person name="LaButti K."/>
            <person name="Morin E."/>
            <person name="Salamov A."/>
            <person name="Lipzen A."/>
            <person name="Mereny Z."/>
            <person name="Hegedus B."/>
            <person name="Baldrian P."/>
            <person name="Stursova M."/>
            <person name="Weitz H."/>
            <person name="Taylor A."/>
            <person name="Grigoriev I.V."/>
            <person name="Nagy L.G."/>
            <person name="Martin F."/>
            <person name="Kauserud H."/>
        </authorList>
    </citation>
    <scope>NUCLEOTIDE SEQUENCE</scope>
    <source>
        <strain evidence="3">CBHHK067</strain>
    </source>
</reference>
<dbReference type="EMBL" id="JARKIE010000104">
    <property type="protein sequence ID" value="KAJ7683851.1"/>
    <property type="molecule type" value="Genomic_DNA"/>
</dbReference>
<keyword evidence="4" id="KW-1185">Reference proteome</keyword>
<proteinExistence type="predicted"/>
<organism evidence="3 4">
    <name type="scientific">Mycena rosella</name>
    <name type="common">Pink bonnet</name>
    <name type="synonym">Agaricus rosellus</name>
    <dbReference type="NCBI Taxonomy" id="1033263"/>
    <lineage>
        <taxon>Eukaryota</taxon>
        <taxon>Fungi</taxon>
        <taxon>Dikarya</taxon>
        <taxon>Basidiomycota</taxon>
        <taxon>Agaricomycotina</taxon>
        <taxon>Agaricomycetes</taxon>
        <taxon>Agaricomycetidae</taxon>
        <taxon>Agaricales</taxon>
        <taxon>Marasmiineae</taxon>
        <taxon>Mycenaceae</taxon>
        <taxon>Mycena</taxon>
    </lineage>
</organism>
<sequence length="110" mass="12113">MSRGHPRMRRCLRACGLWCIATACIKYASDQQIFLHSSSRHTPCAHGSPRMHGTFCACSSRSAAALTSLEKHPKPPSCAPTTTRPPVLGRRKDGDAHYTEYPTNGVHHVM</sequence>
<evidence type="ECO:0000256" key="1">
    <source>
        <dbReference type="SAM" id="MobiDB-lite"/>
    </source>
</evidence>
<evidence type="ECO:0000313" key="3">
    <source>
        <dbReference type="EMBL" id="KAJ7683851.1"/>
    </source>
</evidence>
<dbReference type="Proteomes" id="UP001221757">
    <property type="component" value="Unassembled WGS sequence"/>
</dbReference>
<dbReference type="PROSITE" id="PS51257">
    <property type="entry name" value="PROKAR_LIPOPROTEIN"/>
    <property type="match status" value="1"/>
</dbReference>
<evidence type="ECO:0000313" key="4">
    <source>
        <dbReference type="Proteomes" id="UP001221757"/>
    </source>
</evidence>
<protein>
    <recommendedName>
        <fullName evidence="5">Secreted protein</fullName>
    </recommendedName>
</protein>
<evidence type="ECO:0000256" key="2">
    <source>
        <dbReference type="SAM" id="SignalP"/>
    </source>
</evidence>
<feature type="signal peptide" evidence="2">
    <location>
        <begin position="1"/>
        <end position="30"/>
    </location>
</feature>
<feature type="chain" id="PRO_5042248779" description="Secreted protein" evidence="2">
    <location>
        <begin position="31"/>
        <end position="110"/>
    </location>
</feature>
<name>A0AAD7D8Z0_MYCRO</name>
<gene>
    <name evidence="3" type="ORF">B0H17DRAFT_1073455</name>
</gene>
<accession>A0AAD7D8Z0</accession>
<dbReference type="AlphaFoldDB" id="A0AAD7D8Z0"/>
<evidence type="ECO:0008006" key="5">
    <source>
        <dbReference type="Google" id="ProtNLM"/>
    </source>
</evidence>